<evidence type="ECO:0000256" key="1">
    <source>
        <dbReference type="SAM" id="Phobius"/>
    </source>
</evidence>
<keyword evidence="3" id="KW-1185">Reference proteome</keyword>
<dbReference type="Proteomes" id="UP000568380">
    <property type="component" value="Unassembled WGS sequence"/>
</dbReference>
<dbReference type="InterPro" id="IPR058068">
    <property type="entry name" value="LIC_13387-like"/>
</dbReference>
<dbReference type="EMBL" id="JACHIN010000003">
    <property type="protein sequence ID" value="MBB5077451.1"/>
    <property type="molecule type" value="Genomic_DNA"/>
</dbReference>
<organism evidence="2 3">
    <name type="scientific">Nonomuraea endophytica</name>
    <dbReference type="NCBI Taxonomy" id="714136"/>
    <lineage>
        <taxon>Bacteria</taxon>
        <taxon>Bacillati</taxon>
        <taxon>Actinomycetota</taxon>
        <taxon>Actinomycetes</taxon>
        <taxon>Streptosporangiales</taxon>
        <taxon>Streptosporangiaceae</taxon>
        <taxon>Nonomuraea</taxon>
    </lineage>
</organism>
<evidence type="ECO:0000313" key="3">
    <source>
        <dbReference type="Proteomes" id="UP000568380"/>
    </source>
</evidence>
<feature type="transmembrane region" description="Helical" evidence="1">
    <location>
        <begin position="101"/>
        <end position="120"/>
    </location>
</feature>
<proteinExistence type="predicted"/>
<dbReference type="RefSeq" id="WP_184961270.1">
    <property type="nucleotide sequence ID" value="NZ_JACHIN010000003.1"/>
</dbReference>
<name>A0A7W8A281_9ACTN</name>
<feature type="transmembrane region" description="Helical" evidence="1">
    <location>
        <begin position="7"/>
        <end position="26"/>
    </location>
</feature>
<evidence type="ECO:0000313" key="2">
    <source>
        <dbReference type="EMBL" id="MBB5077451.1"/>
    </source>
</evidence>
<accession>A0A7W8A281</accession>
<protein>
    <submittedName>
        <fullName evidence="2">Uncharacterized protein</fullName>
    </submittedName>
</protein>
<sequence>MSPWPLRLCYAGAALIGLIGVAHLLMFHSPLTGPLPAGERAVADLAAVTASPMFENGRQVTVRDFNDGTSAEMGMLAMMFAVVVVLAVREAPRLLRRWSPFSLACTAVSGFSVWLCVAYFPEPLIVLTGMSTVCFALVFAAPFRPVALRSPSYS</sequence>
<keyword evidence="1" id="KW-1133">Transmembrane helix</keyword>
<feature type="transmembrane region" description="Helical" evidence="1">
    <location>
        <begin position="73"/>
        <end position="89"/>
    </location>
</feature>
<gene>
    <name evidence="2" type="ORF">HNR40_002924</name>
</gene>
<reference evidence="2 3" key="1">
    <citation type="submission" date="2020-08" db="EMBL/GenBank/DDBJ databases">
        <title>Genomic Encyclopedia of Type Strains, Phase IV (KMG-IV): sequencing the most valuable type-strain genomes for metagenomic binning, comparative biology and taxonomic classification.</title>
        <authorList>
            <person name="Goeker M."/>
        </authorList>
    </citation>
    <scope>NUCLEOTIDE SEQUENCE [LARGE SCALE GENOMIC DNA]</scope>
    <source>
        <strain evidence="2 3">DSM 45385</strain>
    </source>
</reference>
<keyword evidence="1" id="KW-0812">Transmembrane</keyword>
<dbReference type="AlphaFoldDB" id="A0A7W8A281"/>
<keyword evidence="1" id="KW-0472">Membrane</keyword>
<feature type="transmembrane region" description="Helical" evidence="1">
    <location>
        <begin position="126"/>
        <end position="147"/>
    </location>
</feature>
<dbReference type="NCBIfam" id="NF047765">
    <property type="entry name" value="LIC_13387_fam"/>
    <property type="match status" value="1"/>
</dbReference>
<comment type="caution">
    <text evidence="2">The sequence shown here is derived from an EMBL/GenBank/DDBJ whole genome shotgun (WGS) entry which is preliminary data.</text>
</comment>